<gene>
    <name evidence="1" type="ORF">GWK47_018963</name>
</gene>
<sequence length="178" mass="20243">MKQEGTVLQKNRTMENIPPTQQALPAAHHACKCTRLASGTTCHHHQAQQQTPTAEGCGWTLDAKQVLVPVWSSQPAAAKAVSELVKCCLQKVLRLWREIFMQESQLEMHRTVQLQCEQQNFHSWGDSMFTTNVGYHLLSLTNLVTSQQLFYTPSLEHCQHPNPYFYAALETVHILDLF</sequence>
<dbReference type="Proteomes" id="UP000770661">
    <property type="component" value="Unassembled WGS sequence"/>
</dbReference>
<evidence type="ECO:0000313" key="1">
    <source>
        <dbReference type="EMBL" id="KAG0712219.1"/>
    </source>
</evidence>
<proteinExistence type="predicted"/>
<protein>
    <submittedName>
        <fullName evidence="1">Uncharacterized protein</fullName>
    </submittedName>
</protein>
<accession>A0A8J5CJ64</accession>
<dbReference type="AlphaFoldDB" id="A0A8J5CJ64"/>
<dbReference type="EMBL" id="JACEEZ010022636">
    <property type="protein sequence ID" value="KAG0712219.1"/>
    <property type="molecule type" value="Genomic_DNA"/>
</dbReference>
<name>A0A8J5CJ64_CHIOP</name>
<evidence type="ECO:0000313" key="2">
    <source>
        <dbReference type="Proteomes" id="UP000770661"/>
    </source>
</evidence>
<comment type="caution">
    <text evidence="1">The sequence shown here is derived from an EMBL/GenBank/DDBJ whole genome shotgun (WGS) entry which is preliminary data.</text>
</comment>
<organism evidence="1 2">
    <name type="scientific">Chionoecetes opilio</name>
    <name type="common">Atlantic snow crab</name>
    <name type="synonym">Cancer opilio</name>
    <dbReference type="NCBI Taxonomy" id="41210"/>
    <lineage>
        <taxon>Eukaryota</taxon>
        <taxon>Metazoa</taxon>
        <taxon>Ecdysozoa</taxon>
        <taxon>Arthropoda</taxon>
        <taxon>Crustacea</taxon>
        <taxon>Multicrustacea</taxon>
        <taxon>Malacostraca</taxon>
        <taxon>Eumalacostraca</taxon>
        <taxon>Eucarida</taxon>
        <taxon>Decapoda</taxon>
        <taxon>Pleocyemata</taxon>
        <taxon>Brachyura</taxon>
        <taxon>Eubrachyura</taxon>
        <taxon>Majoidea</taxon>
        <taxon>Majidae</taxon>
        <taxon>Chionoecetes</taxon>
    </lineage>
</organism>
<reference evidence="1" key="1">
    <citation type="submission" date="2020-07" db="EMBL/GenBank/DDBJ databases">
        <title>The High-quality genome of the commercially important snow crab, Chionoecetes opilio.</title>
        <authorList>
            <person name="Jeong J.-H."/>
            <person name="Ryu S."/>
        </authorList>
    </citation>
    <scope>NUCLEOTIDE SEQUENCE</scope>
    <source>
        <strain evidence="1">MADBK_172401_WGS</strain>
        <tissue evidence="1">Digestive gland</tissue>
    </source>
</reference>
<keyword evidence="2" id="KW-1185">Reference proteome</keyword>